<dbReference type="EMBL" id="JH711582">
    <property type="protein sequence ID" value="EIW78375.1"/>
    <property type="molecule type" value="Genomic_DNA"/>
</dbReference>
<evidence type="ECO:0000256" key="5">
    <source>
        <dbReference type="SAM" id="MobiDB-lite"/>
    </source>
</evidence>
<dbReference type="PANTHER" id="PTHR14879:SF5">
    <property type="entry name" value="RING-TYPE DOMAIN-CONTAINING PROTEIN"/>
    <property type="match status" value="1"/>
</dbReference>
<keyword evidence="1" id="KW-0479">Metal-binding</keyword>
<dbReference type="PROSITE" id="PS50178">
    <property type="entry name" value="ZF_FYVE"/>
    <property type="match status" value="1"/>
</dbReference>
<comment type="caution">
    <text evidence="8">The sequence shown here is derived from an EMBL/GenBank/DDBJ whole genome shotgun (WGS) entry which is preliminary data.</text>
</comment>
<dbReference type="Proteomes" id="UP000053558">
    <property type="component" value="Unassembled WGS sequence"/>
</dbReference>
<evidence type="ECO:0000313" key="9">
    <source>
        <dbReference type="Proteomes" id="UP000053558"/>
    </source>
</evidence>
<feature type="compositionally biased region" description="Polar residues" evidence="5">
    <location>
        <begin position="197"/>
        <end position="209"/>
    </location>
</feature>
<feature type="region of interest" description="Disordered" evidence="5">
    <location>
        <begin position="140"/>
        <end position="161"/>
    </location>
</feature>
<feature type="compositionally biased region" description="Low complexity" evidence="5">
    <location>
        <begin position="220"/>
        <end position="232"/>
    </location>
</feature>
<dbReference type="SUPFAM" id="SSF57850">
    <property type="entry name" value="RING/U-box"/>
    <property type="match status" value="1"/>
</dbReference>
<keyword evidence="3" id="KW-0862">Zinc</keyword>
<dbReference type="InterPro" id="IPR017455">
    <property type="entry name" value="Znf_FYVE-rel"/>
</dbReference>
<feature type="domain" description="RING-type" evidence="6">
    <location>
        <begin position="491"/>
        <end position="530"/>
    </location>
</feature>
<feature type="compositionally biased region" description="Pro residues" evidence="5">
    <location>
        <begin position="184"/>
        <end position="196"/>
    </location>
</feature>
<dbReference type="Pfam" id="PF13920">
    <property type="entry name" value="zf-C3HC4_3"/>
    <property type="match status" value="1"/>
</dbReference>
<feature type="region of interest" description="Disordered" evidence="5">
    <location>
        <begin position="385"/>
        <end position="413"/>
    </location>
</feature>
<dbReference type="AlphaFoldDB" id="A0A5M3MIA2"/>
<evidence type="ECO:0000256" key="2">
    <source>
        <dbReference type="ARBA" id="ARBA00022771"/>
    </source>
</evidence>
<dbReference type="InterPro" id="IPR013083">
    <property type="entry name" value="Znf_RING/FYVE/PHD"/>
</dbReference>
<feature type="compositionally biased region" description="Acidic residues" evidence="5">
    <location>
        <begin position="439"/>
        <end position="449"/>
    </location>
</feature>
<dbReference type="OMA" id="FTRARRC"/>
<evidence type="ECO:0000256" key="1">
    <source>
        <dbReference type="ARBA" id="ARBA00022723"/>
    </source>
</evidence>
<feature type="compositionally biased region" description="Pro residues" evidence="5">
    <location>
        <begin position="456"/>
        <end position="474"/>
    </location>
</feature>
<gene>
    <name evidence="8" type="ORF">CONPUDRAFT_83807</name>
</gene>
<feature type="compositionally biased region" description="Pro residues" evidence="5">
    <location>
        <begin position="292"/>
        <end position="304"/>
    </location>
</feature>
<evidence type="ECO:0000259" key="7">
    <source>
        <dbReference type="PROSITE" id="PS50178"/>
    </source>
</evidence>
<reference evidence="9" key="1">
    <citation type="journal article" date="2012" name="Science">
        <title>The Paleozoic origin of enzymatic lignin decomposition reconstructed from 31 fungal genomes.</title>
        <authorList>
            <person name="Floudas D."/>
            <person name="Binder M."/>
            <person name="Riley R."/>
            <person name="Barry K."/>
            <person name="Blanchette R.A."/>
            <person name="Henrissat B."/>
            <person name="Martinez A.T."/>
            <person name="Otillar R."/>
            <person name="Spatafora J.W."/>
            <person name="Yadav J.S."/>
            <person name="Aerts A."/>
            <person name="Benoit I."/>
            <person name="Boyd A."/>
            <person name="Carlson A."/>
            <person name="Copeland A."/>
            <person name="Coutinho P.M."/>
            <person name="de Vries R.P."/>
            <person name="Ferreira P."/>
            <person name="Findley K."/>
            <person name="Foster B."/>
            <person name="Gaskell J."/>
            <person name="Glotzer D."/>
            <person name="Gorecki P."/>
            <person name="Heitman J."/>
            <person name="Hesse C."/>
            <person name="Hori C."/>
            <person name="Igarashi K."/>
            <person name="Jurgens J.A."/>
            <person name="Kallen N."/>
            <person name="Kersten P."/>
            <person name="Kohler A."/>
            <person name="Kuees U."/>
            <person name="Kumar T.K.A."/>
            <person name="Kuo A."/>
            <person name="LaButti K."/>
            <person name="Larrondo L.F."/>
            <person name="Lindquist E."/>
            <person name="Ling A."/>
            <person name="Lombard V."/>
            <person name="Lucas S."/>
            <person name="Lundell T."/>
            <person name="Martin R."/>
            <person name="McLaughlin D.J."/>
            <person name="Morgenstern I."/>
            <person name="Morin E."/>
            <person name="Murat C."/>
            <person name="Nagy L.G."/>
            <person name="Nolan M."/>
            <person name="Ohm R.A."/>
            <person name="Patyshakuliyeva A."/>
            <person name="Rokas A."/>
            <person name="Ruiz-Duenas F.J."/>
            <person name="Sabat G."/>
            <person name="Salamov A."/>
            <person name="Samejima M."/>
            <person name="Schmutz J."/>
            <person name="Slot J.C."/>
            <person name="St John F."/>
            <person name="Stenlid J."/>
            <person name="Sun H."/>
            <person name="Sun S."/>
            <person name="Syed K."/>
            <person name="Tsang A."/>
            <person name="Wiebenga A."/>
            <person name="Young D."/>
            <person name="Pisabarro A."/>
            <person name="Eastwood D.C."/>
            <person name="Martin F."/>
            <person name="Cullen D."/>
            <person name="Grigoriev I.V."/>
            <person name="Hibbett D.S."/>
        </authorList>
    </citation>
    <scope>NUCLEOTIDE SEQUENCE [LARGE SCALE GENOMIC DNA]</scope>
    <source>
        <strain evidence="9">RWD-64-598 SS2</strain>
    </source>
</reference>
<evidence type="ECO:0000313" key="8">
    <source>
        <dbReference type="EMBL" id="EIW78375.1"/>
    </source>
</evidence>
<keyword evidence="2 4" id="KW-0863">Zinc-finger</keyword>
<sequence>MSHRVPSDFPLLSGPPPPPRTSQTEDTCRKCNKEFSILFTRSRKCNHCGYNYCSSCSDYSALMPRLGQASGYDSVHVCAYCIELLQITASGRSQLKALPMAKLRHYCEAYNIKPRGAVEKQDFVDAAIAARTSRGCLKPDNEDYYRKHRVPKHGSSRQPRSFFSRVSDRMQDAANNIASAATTPFPPRVSSPPPRPQTQYTRFDPQSGSFARPDLDPRRPQQGTPRQQQYRPHTASGRASYAASSQSRFSPPPRPTSAAGIRTPASPSVSRSPSTNLNVPPPQRARATSTPSAPPRPRQSPQPTPTLDQLLDTPTERIAALSIHTLKAILFDNHVNARLILEKGDLVAKVTTLVEDERRERARRARELEEEEERERAMREIAENEERERMAAATAHQRRREQERSRERRRMMQQATVVEVRDDPDAIVDGAESIRTWNSDEEDEDEELTPEMRTVPLPPPLVPSKGPPLPPKGPPVSTRMPMAAAERSGLCVICQDEEANIAIVDCGHLAMCRNCSSLVMQSSRECPLCRTRIVTEQRLLRIFKT</sequence>
<dbReference type="InterPro" id="IPR011011">
    <property type="entry name" value="Znf_FYVE_PHD"/>
</dbReference>
<dbReference type="SMART" id="SM00184">
    <property type="entry name" value="RING"/>
    <property type="match status" value="2"/>
</dbReference>
<dbReference type="InterPro" id="IPR001841">
    <property type="entry name" value="Znf_RING"/>
</dbReference>
<dbReference type="GO" id="GO:0008270">
    <property type="term" value="F:zinc ion binding"/>
    <property type="evidence" value="ECO:0007669"/>
    <property type="project" value="UniProtKB-KW"/>
</dbReference>
<evidence type="ECO:0000259" key="6">
    <source>
        <dbReference type="PROSITE" id="PS50089"/>
    </source>
</evidence>
<dbReference type="Gene3D" id="3.30.40.10">
    <property type="entry name" value="Zinc/RING finger domain, C3HC4 (zinc finger)"/>
    <property type="match status" value="2"/>
</dbReference>
<dbReference type="PANTHER" id="PTHR14879">
    <property type="entry name" value="CASPASE REGULATOR, RING FINGER DOMAIN-CONTAINING"/>
    <property type="match status" value="1"/>
</dbReference>
<organism evidence="8 9">
    <name type="scientific">Coniophora puteana (strain RWD-64-598)</name>
    <name type="common">Brown rot fungus</name>
    <dbReference type="NCBI Taxonomy" id="741705"/>
    <lineage>
        <taxon>Eukaryota</taxon>
        <taxon>Fungi</taxon>
        <taxon>Dikarya</taxon>
        <taxon>Basidiomycota</taxon>
        <taxon>Agaricomycotina</taxon>
        <taxon>Agaricomycetes</taxon>
        <taxon>Agaricomycetidae</taxon>
        <taxon>Boletales</taxon>
        <taxon>Coniophorineae</taxon>
        <taxon>Coniophoraceae</taxon>
        <taxon>Coniophora</taxon>
    </lineage>
</organism>
<keyword evidence="9" id="KW-1185">Reference proteome</keyword>
<dbReference type="Pfam" id="PF01363">
    <property type="entry name" value="FYVE"/>
    <property type="match status" value="1"/>
</dbReference>
<dbReference type="PROSITE" id="PS50089">
    <property type="entry name" value="ZF_RING_2"/>
    <property type="match status" value="1"/>
</dbReference>
<feature type="region of interest" description="Disordered" evidence="5">
    <location>
        <begin position="1"/>
        <end position="25"/>
    </location>
</feature>
<dbReference type="OrthoDB" id="3045089at2759"/>
<feature type="compositionally biased region" description="Basic residues" evidence="5">
    <location>
        <begin position="146"/>
        <end position="155"/>
    </location>
</feature>
<dbReference type="GeneID" id="19210660"/>
<dbReference type="KEGG" id="cput:CONPUDRAFT_83807"/>
<dbReference type="SUPFAM" id="SSF57903">
    <property type="entry name" value="FYVE/PHD zinc finger"/>
    <property type="match status" value="1"/>
</dbReference>
<protein>
    <recommendedName>
        <fullName evidence="10">RING-type domain-containing protein</fullName>
    </recommendedName>
</protein>
<dbReference type="InterPro" id="IPR051728">
    <property type="entry name" value="RING-FYVE_E3_ubiquitin-ligase"/>
</dbReference>
<accession>A0A5M3MIA2</accession>
<proteinExistence type="predicted"/>
<feature type="region of interest" description="Disordered" evidence="5">
    <location>
        <begin position="179"/>
        <end position="309"/>
    </location>
</feature>
<name>A0A5M3MIA2_CONPW</name>
<evidence type="ECO:0008006" key="10">
    <source>
        <dbReference type="Google" id="ProtNLM"/>
    </source>
</evidence>
<dbReference type="CDD" id="cd00065">
    <property type="entry name" value="FYVE_like_SF"/>
    <property type="match status" value="1"/>
</dbReference>
<dbReference type="InterPro" id="IPR000306">
    <property type="entry name" value="Znf_FYVE"/>
</dbReference>
<dbReference type="SMART" id="SM00064">
    <property type="entry name" value="FYVE"/>
    <property type="match status" value="1"/>
</dbReference>
<evidence type="ECO:0000256" key="4">
    <source>
        <dbReference type="PROSITE-ProRule" id="PRU00175"/>
    </source>
</evidence>
<feature type="compositionally biased region" description="Polar residues" evidence="5">
    <location>
        <begin position="265"/>
        <end position="278"/>
    </location>
</feature>
<feature type="domain" description="FYVE-type" evidence="7">
    <location>
        <begin position="22"/>
        <end position="86"/>
    </location>
</feature>
<feature type="region of interest" description="Disordered" evidence="5">
    <location>
        <begin position="435"/>
        <end position="476"/>
    </location>
</feature>
<dbReference type="RefSeq" id="XP_007771422.1">
    <property type="nucleotide sequence ID" value="XM_007773232.1"/>
</dbReference>
<evidence type="ECO:0000256" key="3">
    <source>
        <dbReference type="ARBA" id="ARBA00022833"/>
    </source>
</evidence>